<dbReference type="EMBL" id="CP009302">
    <property type="protein sequence ID" value="AJC11401.1"/>
    <property type="molecule type" value="Genomic_DNA"/>
</dbReference>
<dbReference type="InterPro" id="IPR004375">
    <property type="entry name" value="NanQ/TabA/YiaL"/>
</dbReference>
<evidence type="ECO:0000313" key="1">
    <source>
        <dbReference type="EMBL" id="AJC11401.1"/>
    </source>
</evidence>
<dbReference type="AlphaFoldDB" id="A0A0A8B1N6"/>
<evidence type="ECO:0008006" key="3">
    <source>
        <dbReference type="Google" id="ProtNLM"/>
    </source>
</evidence>
<protein>
    <recommendedName>
        <fullName evidence="3">YhcH/YjgK/YiaL family protein</fullName>
    </recommendedName>
</protein>
<dbReference type="PANTHER" id="PTHR34986">
    <property type="entry name" value="EVOLVED BETA-GALACTOSIDASE SUBUNIT BETA"/>
    <property type="match status" value="1"/>
</dbReference>
<sequence>MIKDHISNAARYAGLPEGFQQALAFLQRDDLGSLECGRVDIAEGVFANIASYEPVPQDRKQYEQHFEYADVQFVVEGSEFLIEAPCDPDDYRDQALEGDCALCDDPGSVPSIVHLQAGTFAIVWPGEAHKPGLSDGLFRGTVKKVVVKVRV</sequence>
<dbReference type="InterPro" id="IPR037012">
    <property type="entry name" value="NanQ/TabA/YiaL_sf"/>
</dbReference>
<dbReference type="Gene3D" id="2.60.120.370">
    <property type="entry name" value="YhcH/YjgK/YiaL"/>
    <property type="match status" value="1"/>
</dbReference>
<accession>A0A0A8B1N6</accession>
<reference evidence="1 2" key="2">
    <citation type="journal article" date="2015" name="Genome Announc.">
        <title>Complete Genome Sequence of Coriobacteriaceae Strain 68-1-3, a Novel Mucus-Degrading Isolate from the Swine Intestinal Tract.</title>
        <authorList>
            <person name="Looft T."/>
            <person name="Bayles D.O."/>
            <person name="Alt D.P."/>
            <person name="Stanton T.B."/>
        </authorList>
    </citation>
    <scope>NUCLEOTIDE SEQUENCE [LARGE SCALE GENOMIC DNA]</scope>
    <source>
        <strain evidence="1 2">68-1-3</strain>
    </source>
</reference>
<organism evidence="1 2">
    <name type="scientific">Berryella intestinalis</name>
    <dbReference type="NCBI Taxonomy" id="1531429"/>
    <lineage>
        <taxon>Bacteria</taxon>
        <taxon>Bacillati</taxon>
        <taxon>Actinomycetota</taxon>
        <taxon>Coriobacteriia</taxon>
        <taxon>Eggerthellales</taxon>
        <taxon>Eggerthellaceae</taxon>
        <taxon>Berryella</taxon>
    </lineage>
</organism>
<dbReference type="Proteomes" id="UP000031121">
    <property type="component" value="Chromosome"/>
</dbReference>
<dbReference type="SUPFAM" id="SSF51197">
    <property type="entry name" value="Clavaminate synthase-like"/>
    <property type="match status" value="1"/>
</dbReference>
<dbReference type="KEGG" id="cbac:JI75_00460"/>
<keyword evidence="2" id="KW-1185">Reference proteome</keyword>
<dbReference type="HOGENOM" id="CLU_107139_3_1_11"/>
<dbReference type="OrthoDB" id="6196468at2"/>
<dbReference type="GO" id="GO:0005829">
    <property type="term" value="C:cytosol"/>
    <property type="evidence" value="ECO:0007669"/>
    <property type="project" value="TreeGrafter"/>
</dbReference>
<reference evidence="2" key="1">
    <citation type="submission" date="2014-08" db="EMBL/GenBank/DDBJ databases">
        <title>Coriobacteriaceae sp. complete genome.</title>
        <authorList>
            <person name="Looft T."/>
            <person name="Bayles D.O."/>
            <person name="Stanton T.B."/>
        </authorList>
    </citation>
    <scope>NUCLEOTIDE SEQUENCE [LARGE SCALE GENOMIC DNA]</scope>
    <source>
        <strain evidence="2">68-1-3</strain>
    </source>
</reference>
<dbReference type="Pfam" id="PF04074">
    <property type="entry name" value="DUF386"/>
    <property type="match status" value="1"/>
</dbReference>
<evidence type="ECO:0000313" key="2">
    <source>
        <dbReference type="Proteomes" id="UP000031121"/>
    </source>
</evidence>
<name>A0A0A8B1N6_9ACTN</name>
<dbReference type="RefSeq" id="WP_039687943.1">
    <property type="nucleotide sequence ID" value="NZ_CP009302.1"/>
</dbReference>
<proteinExistence type="predicted"/>
<gene>
    <name evidence="1" type="ORF">JI75_00460</name>
</gene>
<dbReference type="NCBIfam" id="TIGR00022">
    <property type="entry name" value="YhcH/YjgK/YiaL family protein"/>
    <property type="match status" value="1"/>
</dbReference>
<dbReference type="PANTHER" id="PTHR34986:SF1">
    <property type="entry name" value="PROTEIN YIAL"/>
    <property type="match status" value="1"/>
</dbReference>